<dbReference type="STRING" id="88036.D8S0W3"/>
<dbReference type="GO" id="GO:0090522">
    <property type="term" value="P:vesicle tethering involved in exocytosis"/>
    <property type="evidence" value="ECO:0007669"/>
    <property type="project" value="UniProtKB-UniRule"/>
</dbReference>
<dbReference type="EMBL" id="GL377597">
    <property type="protein sequence ID" value="EFJ22003.1"/>
    <property type="molecule type" value="Genomic_DNA"/>
</dbReference>
<dbReference type="InParanoid" id="D8S0W3"/>
<keyword evidence="7" id="KW-1185">Reference proteome</keyword>
<dbReference type="PANTHER" id="PTHR14146:SF0">
    <property type="entry name" value="EXOCYST COMPLEX COMPONENT 4"/>
    <property type="match status" value="1"/>
</dbReference>
<feature type="region of interest" description="Disordered" evidence="4">
    <location>
        <begin position="495"/>
        <end position="516"/>
    </location>
</feature>
<dbReference type="InterPro" id="IPR039682">
    <property type="entry name" value="Sec8/EXOC4"/>
</dbReference>
<feature type="region of interest" description="Disordered" evidence="4">
    <location>
        <begin position="245"/>
        <end position="291"/>
    </location>
</feature>
<dbReference type="Gramene" id="EFJ22003">
    <property type="protein sequence ID" value="EFJ22003"/>
    <property type="gene ID" value="SELMODRAFT_105848"/>
</dbReference>
<dbReference type="FunCoup" id="D8S0W3">
    <property type="interactions" value="4951"/>
</dbReference>
<dbReference type="HOGENOM" id="CLU_009514_0_0_1"/>
<evidence type="ECO:0000256" key="1">
    <source>
        <dbReference type="ARBA" id="ARBA00022448"/>
    </source>
</evidence>
<dbReference type="GO" id="GO:0006893">
    <property type="term" value="P:Golgi to plasma membrane transport"/>
    <property type="evidence" value="ECO:0000318"/>
    <property type="project" value="GO_Central"/>
</dbReference>
<proteinExistence type="inferred from homology"/>
<feature type="compositionally biased region" description="Basic and acidic residues" evidence="4">
    <location>
        <begin position="275"/>
        <end position="291"/>
    </location>
</feature>
<evidence type="ECO:0000256" key="2">
    <source>
        <dbReference type="ARBA" id="ARBA00022483"/>
    </source>
</evidence>
<dbReference type="OMA" id="HMEVRCR"/>
<dbReference type="Pfam" id="PF04048">
    <property type="entry name" value="Sec8_N"/>
    <property type="match status" value="1"/>
</dbReference>
<dbReference type="Proteomes" id="UP000001514">
    <property type="component" value="Unassembled WGS sequence"/>
</dbReference>
<gene>
    <name evidence="6" type="primary">SEC8-1</name>
    <name evidence="6" type="ORF">SELMODRAFT_105848</name>
</gene>
<name>D8S0W3_SELML</name>
<sequence length="1001" mass="110382">MLRSGIFSQAVKEELEAIDDSWKQPRFDSLTHVVEVLTSHNPEDATQTLREQRDAIEALVDDVVRGYHKGFNKAIHNYSQILRLFSESATGLSGLKLQLADCKKLLGARHKQLQQQWYRSVILRNVISLLDQIDNVSKATKIEQYISEKRYYSAVQLHIQSISMLEREGIQGVGALQDVRAEFSNMKGVLFFKVVEDLHSHLYGKGEYSTSVIRDKNADDDLLNIDTMVLPAGSSHPFSRRTRAFKKSENGGDGSANGHVEDRRNSSDKSSISADSKDEELSQDESVGKESMKPKRATLVWLGDATPNEFVEAITKSDATLNVKYLQTMVECLNLLGKTAAAGALISQRLRQTVHDLIIEEIKAHAVAVDASRPRVGVSKISVSHKNGVLTLGLKKVQDSKHAKKVRASSEALTSIGPTGPGQTAARNLVEPVLAMLARVLANHVIVGKAMESHTGDDDTHSVSGYNIGFAVTVIQSECQQFICDILRANADAAQTDSSGQAARQSKVTAADKSNAGPDEGLSFTFRFTDAMSLPAVPRPVRRRGSANAQEGFGVSTVLSDRGMYLIASLYRPVLEFTDGFTSLLPEKYASLGKEGLHNFLETFIKDQFLPRIYVDYRTRAADALASSAAFRLKTRSSVTKMSSIALLGPSVADQLASEVVAWAHAMPKYAPEFLELVQTILERTLERCRAAYTEAVLGSLSSSIIGRTDVEQLMQQDPASVLLEANCPDHYPNGEDVELEMEMNNLLLSLRPIKHDQLIHGDQKFVLLAALSESLSSLATSIQNLGSQQKKNDMASKRPSNILPSGLHSLIAKYQDLSSECLRTLRIEMQLQAIHYLQSMTGRVYVSDHDAEEPEDFIVSFTSQITRWDEEMTFYISSAKRNYAFGGICGVAATAFVKALNDMSLVNVFGVRQICRNCIALQQALAALSSTDADMVQQRLDRVRTYYELLTMPFEALIAFVNEHDSEFSFTEVSNLLKVNVPGREIPPDAVQRIGKVLAP</sequence>
<evidence type="ECO:0000313" key="6">
    <source>
        <dbReference type="EMBL" id="EFJ22003.1"/>
    </source>
</evidence>
<evidence type="ECO:0000313" key="7">
    <source>
        <dbReference type="Proteomes" id="UP000001514"/>
    </source>
</evidence>
<keyword evidence="2 3" id="KW-0268">Exocytosis</keyword>
<dbReference type="KEGG" id="smo:SELMODRAFT_105848"/>
<dbReference type="GO" id="GO:0000145">
    <property type="term" value="C:exocyst"/>
    <property type="evidence" value="ECO:0000318"/>
    <property type="project" value="GO_Central"/>
</dbReference>
<comment type="function">
    <text evidence="3">Component of the exocyst complex involved in the docking of exocytic vesicles with fusion sites on the plasma membrane.</text>
</comment>
<keyword evidence="1 3" id="KW-0813">Transport</keyword>
<comment type="similarity">
    <text evidence="3">Belongs to the SEC8 family.</text>
</comment>
<dbReference type="GO" id="GO:0006612">
    <property type="term" value="P:protein targeting to membrane"/>
    <property type="evidence" value="ECO:0007669"/>
    <property type="project" value="UniProtKB-UniRule"/>
</dbReference>
<organism evidence="7">
    <name type="scientific">Selaginella moellendorffii</name>
    <name type="common">Spikemoss</name>
    <dbReference type="NCBI Taxonomy" id="88036"/>
    <lineage>
        <taxon>Eukaryota</taxon>
        <taxon>Viridiplantae</taxon>
        <taxon>Streptophyta</taxon>
        <taxon>Embryophyta</taxon>
        <taxon>Tracheophyta</taxon>
        <taxon>Lycopodiopsida</taxon>
        <taxon>Selaginellales</taxon>
        <taxon>Selaginellaceae</taxon>
        <taxon>Selaginella</taxon>
    </lineage>
</organism>
<evidence type="ECO:0000259" key="5">
    <source>
        <dbReference type="Pfam" id="PF04048"/>
    </source>
</evidence>
<dbReference type="InterPro" id="IPR007191">
    <property type="entry name" value="Sec8_exocyst_N"/>
</dbReference>
<keyword evidence="3" id="KW-0653">Protein transport</keyword>
<evidence type="ECO:0000256" key="3">
    <source>
        <dbReference type="RuleBase" id="RU367079"/>
    </source>
</evidence>
<feature type="domain" description="Exocyst complex component Sec8 N-terminal" evidence="5">
    <location>
        <begin position="11"/>
        <end position="139"/>
    </location>
</feature>
<dbReference type="PANTHER" id="PTHR14146">
    <property type="entry name" value="EXOCYST COMPLEX COMPONENT 4"/>
    <property type="match status" value="1"/>
</dbReference>
<evidence type="ECO:0000256" key="4">
    <source>
        <dbReference type="SAM" id="MobiDB-lite"/>
    </source>
</evidence>
<reference evidence="6 7" key="1">
    <citation type="journal article" date="2011" name="Science">
        <title>The Selaginella genome identifies genetic changes associated with the evolution of vascular plants.</title>
        <authorList>
            <person name="Banks J.A."/>
            <person name="Nishiyama T."/>
            <person name="Hasebe M."/>
            <person name="Bowman J.L."/>
            <person name="Gribskov M."/>
            <person name="dePamphilis C."/>
            <person name="Albert V.A."/>
            <person name="Aono N."/>
            <person name="Aoyama T."/>
            <person name="Ambrose B.A."/>
            <person name="Ashton N.W."/>
            <person name="Axtell M.J."/>
            <person name="Barker E."/>
            <person name="Barker M.S."/>
            <person name="Bennetzen J.L."/>
            <person name="Bonawitz N.D."/>
            <person name="Chapple C."/>
            <person name="Cheng C."/>
            <person name="Correa L.G."/>
            <person name="Dacre M."/>
            <person name="DeBarry J."/>
            <person name="Dreyer I."/>
            <person name="Elias M."/>
            <person name="Engstrom E.M."/>
            <person name="Estelle M."/>
            <person name="Feng L."/>
            <person name="Finet C."/>
            <person name="Floyd S.K."/>
            <person name="Frommer W.B."/>
            <person name="Fujita T."/>
            <person name="Gramzow L."/>
            <person name="Gutensohn M."/>
            <person name="Harholt J."/>
            <person name="Hattori M."/>
            <person name="Heyl A."/>
            <person name="Hirai T."/>
            <person name="Hiwatashi Y."/>
            <person name="Ishikawa M."/>
            <person name="Iwata M."/>
            <person name="Karol K.G."/>
            <person name="Koehler B."/>
            <person name="Kolukisaoglu U."/>
            <person name="Kubo M."/>
            <person name="Kurata T."/>
            <person name="Lalonde S."/>
            <person name="Li K."/>
            <person name="Li Y."/>
            <person name="Litt A."/>
            <person name="Lyons E."/>
            <person name="Manning G."/>
            <person name="Maruyama T."/>
            <person name="Michael T.P."/>
            <person name="Mikami K."/>
            <person name="Miyazaki S."/>
            <person name="Morinaga S."/>
            <person name="Murata T."/>
            <person name="Mueller-Roeber B."/>
            <person name="Nelson D.R."/>
            <person name="Obara M."/>
            <person name="Oguri Y."/>
            <person name="Olmstead R.G."/>
            <person name="Onodera N."/>
            <person name="Petersen B.L."/>
            <person name="Pils B."/>
            <person name="Prigge M."/>
            <person name="Rensing S.A."/>
            <person name="Riano-Pachon D.M."/>
            <person name="Roberts A.W."/>
            <person name="Sato Y."/>
            <person name="Scheller H.V."/>
            <person name="Schulz B."/>
            <person name="Schulz C."/>
            <person name="Shakirov E.V."/>
            <person name="Shibagaki N."/>
            <person name="Shinohara N."/>
            <person name="Shippen D.E."/>
            <person name="Soerensen I."/>
            <person name="Sotooka R."/>
            <person name="Sugimoto N."/>
            <person name="Sugita M."/>
            <person name="Sumikawa N."/>
            <person name="Tanurdzic M."/>
            <person name="Theissen G."/>
            <person name="Ulvskov P."/>
            <person name="Wakazuki S."/>
            <person name="Weng J.K."/>
            <person name="Willats W.W."/>
            <person name="Wipf D."/>
            <person name="Wolf P.G."/>
            <person name="Yang L."/>
            <person name="Zimmer A.D."/>
            <person name="Zhu Q."/>
            <person name="Mitros T."/>
            <person name="Hellsten U."/>
            <person name="Loque D."/>
            <person name="Otillar R."/>
            <person name="Salamov A."/>
            <person name="Schmutz J."/>
            <person name="Shapiro H."/>
            <person name="Lindquist E."/>
            <person name="Lucas S."/>
            <person name="Rokhsar D."/>
            <person name="Grigoriev I.V."/>
        </authorList>
    </citation>
    <scope>NUCLEOTIDE SEQUENCE [LARGE SCALE GENOMIC DNA]</scope>
</reference>
<accession>D8S0W3</accession>
<feature type="compositionally biased region" description="Polar residues" evidence="4">
    <location>
        <begin position="495"/>
        <end position="508"/>
    </location>
</feature>
<protein>
    <recommendedName>
        <fullName evidence="3">Exocyst complex component Sec8</fullName>
    </recommendedName>
</protein>
<dbReference type="AlphaFoldDB" id="D8S0W3"/>
<dbReference type="GO" id="GO:0006904">
    <property type="term" value="P:vesicle docking involved in exocytosis"/>
    <property type="evidence" value="ECO:0007669"/>
    <property type="project" value="InterPro"/>
</dbReference>
<dbReference type="GO" id="GO:0006887">
    <property type="term" value="P:exocytosis"/>
    <property type="evidence" value="ECO:0000318"/>
    <property type="project" value="GO_Central"/>
</dbReference>
<dbReference type="eggNOG" id="ENOG502QRJ3">
    <property type="taxonomic scope" value="Eukaryota"/>
</dbReference>
<dbReference type="GO" id="GO:0015031">
    <property type="term" value="P:protein transport"/>
    <property type="evidence" value="ECO:0007669"/>
    <property type="project" value="UniProtKB-KW"/>
</dbReference>